<evidence type="ECO:0008006" key="3">
    <source>
        <dbReference type="Google" id="ProtNLM"/>
    </source>
</evidence>
<organism evidence="1 2">
    <name type="scientific">Parabacteroides merdae</name>
    <dbReference type="NCBI Taxonomy" id="46503"/>
    <lineage>
        <taxon>Bacteria</taxon>
        <taxon>Pseudomonadati</taxon>
        <taxon>Bacteroidota</taxon>
        <taxon>Bacteroidia</taxon>
        <taxon>Bacteroidales</taxon>
        <taxon>Tannerellaceae</taxon>
        <taxon>Parabacteroides</taxon>
    </lineage>
</organism>
<dbReference type="Proteomes" id="UP000448908">
    <property type="component" value="Unassembled WGS sequence"/>
</dbReference>
<reference evidence="1 2" key="1">
    <citation type="journal article" date="2019" name="Nat. Med.">
        <title>A library of human gut bacterial isolates paired with longitudinal multiomics data enables mechanistic microbiome research.</title>
        <authorList>
            <person name="Poyet M."/>
            <person name="Groussin M."/>
            <person name="Gibbons S.M."/>
            <person name="Avila-Pacheco J."/>
            <person name="Jiang X."/>
            <person name="Kearney S.M."/>
            <person name="Perrotta A.R."/>
            <person name="Berdy B."/>
            <person name="Zhao S."/>
            <person name="Lieberman T.D."/>
            <person name="Swanson P.K."/>
            <person name="Smith M."/>
            <person name="Roesemann S."/>
            <person name="Alexander J.E."/>
            <person name="Rich S.A."/>
            <person name="Livny J."/>
            <person name="Vlamakis H."/>
            <person name="Clish C."/>
            <person name="Bullock K."/>
            <person name="Deik A."/>
            <person name="Scott J."/>
            <person name="Pierce K.A."/>
            <person name="Xavier R.J."/>
            <person name="Alm E.J."/>
        </authorList>
    </citation>
    <scope>NUCLEOTIDE SEQUENCE [LARGE SCALE GENOMIC DNA]</scope>
    <source>
        <strain evidence="1 2">BIOML-A16</strain>
    </source>
</reference>
<dbReference type="GO" id="GO:0015562">
    <property type="term" value="F:efflux transmembrane transporter activity"/>
    <property type="evidence" value="ECO:0007669"/>
    <property type="project" value="InterPro"/>
</dbReference>
<dbReference type="SUPFAM" id="SSF56954">
    <property type="entry name" value="Outer membrane efflux proteins (OEP)"/>
    <property type="match status" value="1"/>
</dbReference>
<gene>
    <name evidence="1" type="ORF">GMD92_10015</name>
</gene>
<dbReference type="Gene3D" id="1.20.1600.10">
    <property type="entry name" value="Outer membrane efflux proteins (OEP)"/>
    <property type="match status" value="1"/>
</dbReference>
<comment type="caution">
    <text evidence="1">The sequence shown here is derived from an EMBL/GenBank/DDBJ whole genome shotgun (WGS) entry which is preliminary data.</text>
</comment>
<proteinExistence type="predicted"/>
<evidence type="ECO:0000313" key="1">
    <source>
        <dbReference type="EMBL" id="MTU69403.1"/>
    </source>
</evidence>
<name>A0AA43W5C4_9BACT</name>
<accession>A0AA43W5C4</accession>
<protein>
    <recommendedName>
        <fullName evidence="3">TolC family protein</fullName>
    </recommendedName>
</protein>
<dbReference type="EMBL" id="WNDA01000013">
    <property type="protein sequence ID" value="MTU69403.1"/>
    <property type="molecule type" value="Genomic_DNA"/>
</dbReference>
<evidence type="ECO:0000313" key="2">
    <source>
        <dbReference type="Proteomes" id="UP000448908"/>
    </source>
</evidence>
<dbReference type="AlphaFoldDB" id="A0AA43W5C4"/>
<sequence>MSRSTYQLMIREFSAGTTSLTDIIQLERQLLDYSLKKSEAVAGYNTLIASLEKLVSTSVNE</sequence>